<dbReference type="PANTHER" id="PTHR35569:SF1">
    <property type="entry name" value="CYANAMIDE HYDRATASE DDI2-RELATED"/>
    <property type="match status" value="1"/>
</dbReference>
<feature type="domain" description="HD" evidence="1">
    <location>
        <begin position="87"/>
        <end position="197"/>
    </location>
</feature>
<evidence type="ECO:0000313" key="3">
    <source>
        <dbReference type="Proteomes" id="UP001383192"/>
    </source>
</evidence>
<dbReference type="Proteomes" id="UP001383192">
    <property type="component" value="Unassembled WGS sequence"/>
</dbReference>
<gene>
    <name evidence="2" type="ORF">VNI00_007665</name>
</gene>
<dbReference type="InterPro" id="IPR017771">
    <property type="entry name" value="Cyanamide_hydratase_HD"/>
</dbReference>
<evidence type="ECO:0000313" key="2">
    <source>
        <dbReference type="EMBL" id="KAK7045412.1"/>
    </source>
</evidence>
<reference evidence="2 3" key="1">
    <citation type="submission" date="2024-01" db="EMBL/GenBank/DDBJ databases">
        <title>A draft genome for a cacao thread blight-causing isolate of Paramarasmius palmivorus.</title>
        <authorList>
            <person name="Baruah I.K."/>
            <person name="Bukari Y."/>
            <person name="Amoako-Attah I."/>
            <person name="Meinhardt L.W."/>
            <person name="Bailey B.A."/>
            <person name="Cohen S.P."/>
        </authorList>
    </citation>
    <scope>NUCLEOTIDE SEQUENCE [LARGE SCALE GENOMIC DNA]</scope>
    <source>
        <strain evidence="2 3">GH-12</strain>
    </source>
</reference>
<dbReference type="Pfam" id="PF01966">
    <property type="entry name" value="HD"/>
    <property type="match status" value="1"/>
</dbReference>
<dbReference type="CDD" id="cd00077">
    <property type="entry name" value="HDc"/>
    <property type="match status" value="1"/>
</dbReference>
<dbReference type="SUPFAM" id="SSF109604">
    <property type="entry name" value="HD-domain/PDEase-like"/>
    <property type="match status" value="1"/>
</dbReference>
<dbReference type="AlphaFoldDB" id="A0AAW0D3F9"/>
<protein>
    <recommendedName>
        <fullName evidence="1">HD domain-containing protein</fullName>
    </recommendedName>
</protein>
<organism evidence="2 3">
    <name type="scientific">Paramarasmius palmivorus</name>
    <dbReference type="NCBI Taxonomy" id="297713"/>
    <lineage>
        <taxon>Eukaryota</taxon>
        <taxon>Fungi</taxon>
        <taxon>Dikarya</taxon>
        <taxon>Basidiomycota</taxon>
        <taxon>Agaricomycotina</taxon>
        <taxon>Agaricomycetes</taxon>
        <taxon>Agaricomycetidae</taxon>
        <taxon>Agaricales</taxon>
        <taxon>Marasmiineae</taxon>
        <taxon>Marasmiaceae</taxon>
        <taxon>Paramarasmius</taxon>
    </lineage>
</organism>
<evidence type="ECO:0000259" key="1">
    <source>
        <dbReference type="PROSITE" id="PS51831"/>
    </source>
</evidence>
<dbReference type="EMBL" id="JAYKXP010000025">
    <property type="protein sequence ID" value="KAK7045412.1"/>
    <property type="molecule type" value="Genomic_DNA"/>
</dbReference>
<sequence length="271" mass="30428">MSVDPNISFYGFTPVPRDPDVLFADHPTASGDHPKQDRFTVDDFPLPDSPLVGDVKAFVKVRIHTACRPHISRLTPTPDQKELDEQTFNHSNRVYVYGVAITKTHFPSWSYDLETYYLACLLHDIGTAEKYLATTKMSFEFKGAIVARELILSLGGVEDQADSVCDAIVRHQDIFVKGGNITMIGQILQLSTILDNVGGRANLIHPRLIETTTVNFPRNGWSEHFARVIEKEEGLKPWCHTTTFEAPNWKVGIPSNFATDVRNNAVMKPFD</sequence>
<name>A0AAW0D3F9_9AGAR</name>
<dbReference type="PANTHER" id="PTHR35569">
    <property type="entry name" value="CYANAMIDE HYDRATASE DDI2-RELATED"/>
    <property type="match status" value="1"/>
</dbReference>
<comment type="caution">
    <text evidence="2">The sequence shown here is derived from an EMBL/GenBank/DDBJ whole genome shotgun (WGS) entry which is preliminary data.</text>
</comment>
<keyword evidence="3" id="KW-1185">Reference proteome</keyword>
<dbReference type="Gene3D" id="1.10.3210.10">
    <property type="entry name" value="Hypothetical protein af1432"/>
    <property type="match status" value="1"/>
</dbReference>
<dbReference type="InterPro" id="IPR003607">
    <property type="entry name" value="HD/PDEase_dom"/>
</dbReference>
<dbReference type="InterPro" id="IPR006674">
    <property type="entry name" value="HD_domain"/>
</dbReference>
<dbReference type="PROSITE" id="PS51831">
    <property type="entry name" value="HD"/>
    <property type="match status" value="1"/>
</dbReference>
<accession>A0AAW0D3F9</accession>
<dbReference type="NCBIfam" id="TIGR03401">
    <property type="entry name" value="cyanamide_fam"/>
    <property type="match status" value="1"/>
</dbReference>
<proteinExistence type="predicted"/>